<feature type="signal peptide" evidence="2">
    <location>
        <begin position="1"/>
        <end position="21"/>
    </location>
</feature>
<evidence type="ECO:0000313" key="4">
    <source>
        <dbReference type="Proteomes" id="UP000005801"/>
    </source>
</evidence>
<sequence>MTTRGLSVLTAALAFTALTLAACGPTSNKNEPRRVSRNATLDSDAPSSLSNVEFVESERDGDPAVVGCADGQREGFADLNKFPTIAGCLGVWDGEMNLRKGKTSKTCGDDLDVCSSPADVCAPGWHLCARNGDYHDLADRISDKQCLEDAGPGKFVAAISHVKKKGECPDPPADNTRYPCLDEGFGAEPVCCGEGCRVGGCKNAVWEGNTAISVGKAEGCSTVSSERNGGILCCKDADSAPRPAPVPRPSVEPAATGGGTAGTGGDAPAADTAPSDAAKPAPAKVEGPRDAAGGPAKKDG</sequence>
<feature type="region of interest" description="Disordered" evidence="1">
    <location>
        <begin position="26"/>
        <end position="56"/>
    </location>
</feature>
<feature type="region of interest" description="Disordered" evidence="1">
    <location>
        <begin position="234"/>
        <end position="300"/>
    </location>
</feature>
<evidence type="ECO:0008006" key="5">
    <source>
        <dbReference type="Google" id="ProtNLM"/>
    </source>
</evidence>
<reference evidence="3 4" key="1">
    <citation type="submission" date="2007-06" db="EMBL/GenBank/DDBJ databases">
        <authorList>
            <person name="Shimkets L."/>
            <person name="Ferriera S."/>
            <person name="Johnson J."/>
            <person name="Kravitz S."/>
            <person name="Beeson K."/>
            <person name="Sutton G."/>
            <person name="Rogers Y.-H."/>
            <person name="Friedman R."/>
            <person name="Frazier M."/>
            <person name="Venter J.C."/>
        </authorList>
    </citation>
    <scope>NUCLEOTIDE SEQUENCE [LARGE SCALE GENOMIC DNA]</scope>
    <source>
        <strain evidence="3 4">SIR-1</strain>
    </source>
</reference>
<feature type="chain" id="PRO_5002697461" description="Lipoprotein" evidence="2">
    <location>
        <begin position="22"/>
        <end position="300"/>
    </location>
</feature>
<evidence type="ECO:0000313" key="3">
    <source>
        <dbReference type="EMBL" id="EDM79825.1"/>
    </source>
</evidence>
<feature type="compositionally biased region" description="Polar residues" evidence="1">
    <location>
        <begin position="37"/>
        <end position="51"/>
    </location>
</feature>
<protein>
    <recommendedName>
        <fullName evidence="5">Lipoprotein</fullName>
    </recommendedName>
</protein>
<dbReference type="AlphaFoldDB" id="A6G2X5"/>
<dbReference type="PROSITE" id="PS51257">
    <property type="entry name" value="PROKAR_LIPOPROTEIN"/>
    <property type="match status" value="1"/>
</dbReference>
<keyword evidence="2" id="KW-0732">Signal</keyword>
<accession>A6G2X5</accession>
<keyword evidence="4" id="KW-1185">Reference proteome</keyword>
<gene>
    <name evidence="3" type="ORF">PPSIR1_32038</name>
</gene>
<proteinExistence type="predicted"/>
<feature type="compositionally biased region" description="Gly residues" evidence="1">
    <location>
        <begin position="256"/>
        <end position="265"/>
    </location>
</feature>
<comment type="caution">
    <text evidence="3">The sequence shown here is derived from an EMBL/GenBank/DDBJ whole genome shotgun (WGS) entry which is preliminary data.</text>
</comment>
<dbReference type="EMBL" id="ABCS01000016">
    <property type="protein sequence ID" value="EDM79825.1"/>
    <property type="molecule type" value="Genomic_DNA"/>
</dbReference>
<organism evidence="3 4">
    <name type="scientific">Plesiocystis pacifica SIR-1</name>
    <dbReference type="NCBI Taxonomy" id="391625"/>
    <lineage>
        <taxon>Bacteria</taxon>
        <taxon>Pseudomonadati</taxon>
        <taxon>Myxococcota</taxon>
        <taxon>Polyangia</taxon>
        <taxon>Nannocystales</taxon>
        <taxon>Nannocystaceae</taxon>
        <taxon>Plesiocystis</taxon>
    </lineage>
</organism>
<evidence type="ECO:0000256" key="1">
    <source>
        <dbReference type="SAM" id="MobiDB-lite"/>
    </source>
</evidence>
<feature type="compositionally biased region" description="Low complexity" evidence="1">
    <location>
        <begin position="266"/>
        <end position="283"/>
    </location>
</feature>
<dbReference type="Proteomes" id="UP000005801">
    <property type="component" value="Unassembled WGS sequence"/>
</dbReference>
<evidence type="ECO:0000256" key="2">
    <source>
        <dbReference type="SAM" id="SignalP"/>
    </source>
</evidence>
<name>A6G2X5_9BACT</name>